<comment type="caution">
    <text evidence="1">The sequence shown here is derived from an EMBL/GenBank/DDBJ whole genome shotgun (WGS) entry which is preliminary data.</text>
</comment>
<evidence type="ECO:0000313" key="2">
    <source>
        <dbReference type="Proteomes" id="UP001595817"/>
    </source>
</evidence>
<dbReference type="EMBL" id="JBHSEC010000001">
    <property type="protein sequence ID" value="MFC4409076.1"/>
    <property type="molecule type" value="Genomic_DNA"/>
</dbReference>
<accession>A0ABV8X015</accession>
<dbReference type="Proteomes" id="UP001595817">
    <property type="component" value="Unassembled WGS sequence"/>
</dbReference>
<reference evidence="2" key="1">
    <citation type="journal article" date="2019" name="Int. J. Syst. Evol. Microbiol.">
        <title>The Global Catalogue of Microorganisms (GCM) 10K type strain sequencing project: providing services to taxonomists for standard genome sequencing and annotation.</title>
        <authorList>
            <consortium name="The Broad Institute Genomics Platform"/>
            <consortium name="The Broad Institute Genome Sequencing Center for Infectious Disease"/>
            <person name="Wu L."/>
            <person name="Ma J."/>
        </authorList>
    </citation>
    <scope>NUCLEOTIDE SEQUENCE [LARGE SCALE GENOMIC DNA]</scope>
    <source>
        <strain evidence="2">CCUG 59778</strain>
    </source>
</reference>
<evidence type="ECO:0000313" key="1">
    <source>
        <dbReference type="EMBL" id="MFC4409076.1"/>
    </source>
</evidence>
<gene>
    <name evidence="1" type="ORF">ACFOZY_01360</name>
</gene>
<name>A0ABV8X015_9LACT</name>
<dbReference type="RefSeq" id="WP_378151446.1">
    <property type="nucleotide sequence ID" value="NZ_JBHSEC010000001.1"/>
</dbReference>
<organism evidence="1 2">
    <name type="scientific">Chungangia koreensis</name>
    <dbReference type="NCBI Taxonomy" id="752657"/>
    <lineage>
        <taxon>Bacteria</taxon>
        <taxon>Bacillati</taxon>
        <taxon>Bacillota</taxon>
        <taxon>Bacilli</taxon>
        <taxon>Lactobacillales</taxon>
        <taxon>Chungangia</taxon>
    </lineage>
</organism>
<protein>
    <submittedName>
        <fullName evidence="1">UPF0158 family protein</fullName>
    </submittedName>
</protein>
<dbReference type="Pfam" id="PF03682">
    <property type="entry name" value="UPF0158"/>
    <property type="match status" value="1"/>
</dbReference>
<dbReference type="InterPro" id="IPR005361">
    <property type="entry name" value="UPF0158"/>
</dbReference>
<proteinExistence type="predicted"/>
<sequence>MKLIDELAEVLLMTDREFEQYLNKDTGEIFFKTDDEDEEMDDRLALIPQISSPEAFDLMVSFANEQSEDHAFVLKDILNQPRPFAKFKDKVYELGIQNEWFAFEDGYAKQRMLDWLFEIGVSTNIRENLEGGH</sequence>
<keyword evidence="2" id="KW-1185">Reference proteome</keyword>